<dbReference type="EMBL" id="MCBQ01016007">
    <property type="protein sequence ID" value="RKF61020.1"/>
    <property type="molecule type" value="Genomic_DNA"/>
</dbReference>
<gene>
    <name evidence="1" type="ORF">GcM3_160018</name>
</gene>
<organism evidence="1 2">
    <name type="scientific">Golovinomyces cichoracearum</name>
    <dbReference type="NCBI Taxonomy" id="62708"/>
    <lineage>
        <taxon>Eukaryota</taxon>
        <taxon>Fungi</taxon>
        <taxon>Dikarya</taxon>
        <taxon>Ascomycota</taxon>
        <taxon>Pezizomycotina</taxon>
        <taxon>Leotiomycetes</taxon>
        <taxon>Erysiphales</taxon>
        <taxon>Erysiphaceae</taxon>
        <taxon>Golovinomyces</taxon>
    </lineage>
</organism>
<evidence type="ECO:0000313" key="1">
    <source>
        <dbReference type="EMBL" id="RKF61020.1"/>
    </source>
</evidence>
<sequence length="200" mass="23581">TKIYLLFLDRLLDISESINKNKWGKKFDLKDLSDLTEKAVNGYILHSNLWYENGNCEDYELWEAFREDFEGWKTENFLLANTKIRRVFRNFLLKHGVYFQRNGQRIAETLSNIVNNETYHQWTSVEVKYYIKTTKNFFSRLNPERSSQSKMSSKIEPQNIEIFRAKTSVSQLKQEADMDSAFSSQIQIGLSNINITNLPP</sequence>
<evidence type="ECO:0000313" key="2">
    <source>
        <dbReference type="Proteomes" id="UP000283383"/>
    </source>
</evidence>
<protein>
    <submittedName>
        <fullName evidence="1">Uncharacterized protein</fullName>
    </submittedName>
</protein>
<accession>A0A420HUB8</accession>
<feature type="non-terminal residue" evidence="1">
    <location>
        <position position="1"/>
    </location>
</feature>
<comment type="caution">
    <text evidence="1">The sequence shown here is derived from an EMBL/GenBank/DDBJ whole genome shotgun (WGS) entry which is preliminary data.</text>
</comment>
<dbReference type="AlphaFoldDB" id="A0A420HUB8"/>
<dbReference type="Proteomes" id="UP000283383">
    <property type="component" value="Unassembled WGS sequence"/>
</dbReference>
<reference evidence="1 2" key="1">
    <citation type="journal article" date="2018" name="BMC Genomics">
        <title>Comparative genome analyses reveal sequence features reflecting distinct modes of host-adaptation between dicot and monocot powdery mildew.</title>
        <authorList>
            <person name="Wu Y."/>
            <person name="Ma X."/>
            <person name="Pan Z."/>
            <person name="Kale S.D."/>
            <person name="Song Y."/>
            <person name="King H."/>
            <person name="Zhang Q."/>
            <person name="Presley C."/>
            <person name="Deng X."/>
            <person name="Wei C.I."/>
            <person name="Xiao S."/>
        </authorList>
    </citation>
    <scope>NUCLEOTIDE SEQUENCE [LARGE SCALE GENOMIC DNA]</scope>
    <source>
        <strain evidence="1">UMSG3</strain>
    </source>
</reference>
<proteinExistence type="predicted"/>
<name>A0A420HUB8_9PEZI</name>
<keyword evidence="2" id="KW-1185">Reference proteome</keyword>